<accession>A0A243WI04</accession>
<keyword evidence="5" id="KW-0456">Lyase</keyword>
<evidence type="ECO:0000256" key="4">
    <source>
        <dbReference type="SAM" id="SignalP"/>
    </source>
</evidence>
<evidence type="ECO:0000256" key="1">
    <source>
        <dbReference type="ARBA" id="ARBA00022723"/>
    </source>
</evidence>
<dbReference type="GO" id="GO:0046872">
    <property type="term" value="F:metal ion binding"/>
    <property type="evidence" value="ECO:0007669"/>
    <property type="project" value="UniProtKB-KW"/>
</dbReference>
<dbReference type="Proteomes" id="UP000194873">
    <property type="component" value="Unassembled WGS sequence"/>
</dbReference>
<evidence type="ECO:0000313" key="6">
    <source>
        <dbReference type="Proteomes" id="UP000194873"/>
    </source>
</evidence>
<gene>
    <name evidence="5" type="ORF">BXP70_05375</name>
</gene>
<dbReference type="PANTHER" id="PTHR42970">
    <property type="entry name" value="PECTATE LYASE C-RELATED"/>
    <property type="match status" value="1"/>
</dbReference>
<comment type="caution">
    <text evidence="5">The sequence shown here is derived from an EMBL/GenBank/DDBJ whole genome shotgun (WGS) entry which is preliminary data.</text>
</comment>
<evidence type="ECO:0000256" key="3">
    <source>
        <dbReference type="SAM" id="MobiDB-lite"/>
    </source>
</evidence>
<sequence>MKKYAASLFISAASLAAPSVALAQYPQIPPDVQKASNEMMEEELRQSNIAWQKAYPIIKKEAREGKPYIPWAARPIDLPQSPLLAFPGAEGGGAHSFGGRGGKVYVVTSLEDRGPGTLREACEQGGARTIVFNVAGIIRLKSPLIIRAPYITIAGQTAPGDGICVAGESVWINTHDVVIRYMRFRRGETNVGRRDDSIGGNPVGNIIIDHVSASWGLDENMSMYRHMYNDSTGIAEQKLGTVNITIQNSIFSEALDTWNHAFGSTLGGENCTFMRNLWADNAGRNPSIGWNGVFNFANNVMFNWVHRSTDGGDYRAMYNIINNYYKPGPQTPKDSPIGYRILKPESGRSKLGYLTFGRAYVAGNIMEGHDAVTKDNWNGGVQVEEMPNAGKYTADIKTNQPLPMPDITIIPTEKAYNYVLENAGATLPKRDPVDTRVIEQVRTGKIAYKEGVPLPTTQFKHRRLPIDSYKNGIITDPIQVGGYPTYAGTPYEDSDKDGMPDSYEKKHGLDPKNSGDASQVKGKDGYTNIENYLNSVVPLKQVQPSGSRSLTKKSGRKKDATSPSPGAFLSQN</sequence>
<feature type="compositionally biased region" description="Basic and acidic residues" evidence="3">
    <location>
        <begin position="496"/>
        <end position="510"/>
    </location>
</feature>
<proteinExistence type="predicted"/>
<dbReference type="InterPro" id="IPR052063">
    <property type="entry name" value="Polysaccharide_Lyase_1"/>
</dbReference>
<reference evidence="5 6" key="1">
    <citation type="submission" date="2017-01" db="EMBL/GenBank/DDBJ databases">
        <title>A new Hymenobacter.</title>
        <authorList>
            <person name="Liang Y."/>
            <person name="Feng F."/>
        </authorList>
    </citation>
    <scope>NUCLEOTIDE SEQUENCE [LARGE SCALE GENOMIC DNA]</scope>
    <source>
        <strain evidence="5">MIMBbqt21</strain>
    </source>
</reference>
<feature type="region of interest" description="Disordered" evidence="3">
    <location>
        <begin position="485"/>
        <end position="572"/>
    </location>
</feature>
<keyword evidence="1" id="KW-0479">Metal-binding</keyword>
<evidence type="ECO:0000313" key="5">
    <source>
        <dbReference type="EMBL" id="OUJ75445.1"/>
    </source>
</evidence>
<evidence type="ECO:0000256" key="2">
    <source>
        <dbReference type="ARBA" id="ARBA00023180"/>
    </source>
</evidence>
<dbReference type="InterPro" id="IPR012334">
    <property type="entry name" value="Pectin_lyas_fold"/>
</dbReference>
<dbReference type="SUPFAM" id="SSF51126">
    <property type="entry name" value="Pectin lyase-like"/>
    <property type="match status" value="1"/>
</dbReference>
<keyword evidence="6" id="KW-1185">Reference proteome</keyword>
<dbReference type="OrthoDB" id="9803616at2"/>
<keyword evidence="2" id="KW-0325">Glycoprotein</keyword>
<dbReference type="GO" id="GO:0016829">
    <property type="term" value="F:lyase activity"/>
    <property type="evidence" value="ECO:0007669"/>
    <property type="project" value="UniProtKB-KW"/>
</dbReference>
<dbReference type="Gene3D" id="2.160.20.10">
    <property type="entry name" value="Single-stranded right-handed beta-helix, Pectin lyase-like"/>
    <property type="match status" value="1"/>
</dbReference>
<dbReference type="AlphaFoldDB" id="A0A243WI04"/>
<feature type="signal peptide" evidence="4">
    <location>
        <begin position="1"/>
        <end position="23"/>
    </location>
</feature>
<organism evidence="5 6">
    <name type="scientific">Hymenobacter crusticola</name>
    <dbReference type="NCBI Taxonomy" id="1770526"/>
    <lineage>
        <taxon>Bacteria</taxon>
        <taxon>Pseudomonadati</taxon>
        <taxon>Bacteroidota</taxon>
        <taxon>Cytophagia</taxon>
        <taxon>Cytophagales</taxon>
        <taxon>Hymenobacteraceae</taxon>
        <taxon>Hymenobacter</taxon>
    </lineage>
</organism>
<keyword evidence="4" id="KW-0732">Signal</keyword>
<dbReference type="RefSeq" id="WP_086593195.1">
    <property type="nucleotide sequence ID" value="NZ_MTSE01000002.1"/>
</dbReference>
<dbReference type="PANTHER" id="PTHR42970:SF1">
    <property type="entry name" value="PECTATE LYASE C-RELATED"/>
    <property type="match status" value="1"/>
</dbReference>
<name>A0A243WI04_9BACT</name>
<feature type="chain" id="PRO_5012128170" evidence="4">
    <location>
        <begin position="24"/>
        <end position="572"/>
    </location>
</feature>
<protein>
    <submittedName>
        <fullName evidence="5">Polysaccharide lyase</fullName>
    </submittedName>
</protein>
<dbReference type="InterPro" id="IPR011050">
    <property type="entry name" value="Pectin_lyase_fold/virulence"/>
</dbReference>
<feature type="compositionally biased region" description="Polar residues" evidence="3">
    <location>
        <begin position="561"/>
        <end position="572"/>
    </location>
</feature>
<dbReference type="EMBL" id="MTSE01000002">
    <property type="protein sequence ID" value="OUJ75445.1"/>
    <property type="molecule type" value="Genomic_DNA"/>
</dbReference>